<comment type="caution">
    <text evidence="4">The sequence shown here is derived from an EMBL/GenBank/DDBJ whole genome shotgun (WGS) entry which is preliminary data.</text>
</comment>
<evidence type="ECO:0000256" key="2">
    <source>
        <dbReference type="ARBA" id="ARBA00023163"/>
    </source>
</evidence>
<dbReference type="OrthoDB" id="770224at2759"/>
<dbReference type="Proteomes" id="UP000245207">
    <property type="component" value="Unassembled WGS sequence"/>
</dbReference>
<dbReference type="InterPro" id="IPR005202">
    <property type="entry name" value="TF_GRAS"/>
</dbReference>
<organism evidence="4 5">
    <name type="scientific">Artemisia annua</name>
    <name type="common">Sweet wormwood</name>
    <dbReference type="NCBI Taxonomy" id="35608"/>
    <lineage>
        <taxon>Eukaryota</taxon>
        <taxon>Viridiplantae</taxon>
        <taxon>Streptophyta</taxon>
        <taxon>Embryophyta</taxon>
        <taxon>Tracheophyta</taxon>
        <taxon>Spermatophyta</taxon>
        <taxon>Magnoliopsida</taxon>
        <taxon>eudicotyledons</taxon>
        <taxon>Gunneridae</taxon>
        <taxon>Pentapetalae</taxon>
        <taxon>asterids</taxon>
        <taxon>campanulids</taxon>
        <taxon>Asterales</taxon>
        <taxon>Asteraceae</taxon>
        <taxon>Asteroideae</taxon>
        <taxon>Anthemideae</taxon>
        <taxon>Artemisiinae</taxon>
        <taxon>Artemisia</taxon>
    </lineage>
</organism>
<feature type="region of interest" description="SAW" evidence="3">
    <location>
        <begin position="379"/>
        <end position="456"/>
    </location>
</feature>
<evidence type="ECO:0000313" key="5">
    <source>
        <dbReference type="Proteomes" id="UP000245207"/>
    </source>
</evidence>
<evidence type="ECO:0000256" key="3">
    <source>
        <dbReference type="PROSITE-ProRule" id="PRU01191"/>
    </source>
</evidence>
<dbReference type="Pfam" id="PF03514">
    <property type="entry name" value="GRAS"/>
    <property type="match status" value="1"/>
</dbReference>
<dbReference type="AlphaFoldDB" id="A0A2U1LWV2"/>
<name>A0A2U1LWV2_ARTAN</name>
<feature type="region of interest" description="Leucine repeat II (LRII)" evidence="3">
    <location>
        <begin position="244"/>
        <end position="276"/>
    </location>
</feature>
<feature type="short sequence motif" description="VHIID" evidence="3">
    <location>
        <begin position="198"/>
        <end position="202"/>
    </location>
</feature>
<proteinExistence type="inferred from homology"/>
<evidence type="ECO:0000256" key="1">
    <source>
        <dbReference type="ARBA" id="ARBA00023015"/>
    </source>
</evidence>
<keyword evidence="1" id="KW-0805">Transcription regulation</keyword>
<keyword evidence="2" id="KW-0804">Transcription</keyword>
<evidence type="ECO:0000313" key="4">
    <source>
        <dbReference type="EMBL" id="PWA53471.1"/>
    </source>
</evidence>
<dbReference type="STRING" id="35608.A0A2U1LWV2"/>
<comment type="similarity">
    <text evidence="3">Belongs to the GRAS family.</text>
</comment>
<gene>
    <name evidence="4" type="ORF">CTI12_AA444950</name>
</gene>
<protein>
    <submittedName>
        <fullName evidence="4">Uncharacterized protein</fullName>
    </submittedName>
</protein>
<dbReference type="PANTHER" id="PTHR31636">
    <property type="entry name" value="OSJNBA0084A10.13 PROTEIN-RELATED"/>
    <property type="match status" value="1"/>
</dbReference>
<dbReference type="EMBL" id="PKPP01007410">
    <property type="protein sequence ID" value="PWA53471.1"/>
    <property type="molecule type" value="Genomic_DNA"/>
</dbReference>
<reference evidence="4 5" key="1">
    <citation type="journal article" date="2018" name="Mol. Plant">
        <title>The genome of Artemisia annua provides insight into the evolution of Asteraceae family and artemisinin biosynthesis.</title>
        <authorList>
            <person name="Shen Q."/>
            <person name="Zhang L."/>
            <person name="Liao Z."/>
            <person name="Wang S."/>
            <person name="Yan T."/>
            <person name="Shi P."/>
            <person name="Liu M."/>
            <person name="Fu X."/>
            <person name="Pan Q."/>
            <person name="Wang Y."/>
            <person name="Lv Z."/>
            <person name="Lu X."/>
            <person name="Zhang F."/>
            <person name="Jiang W."/>
            <person name="Ma Y."/>
            <person name="Chen M."/>
            <person name="Hao X."/>
            <person name="Li L."/>
            <person name="Tang Y."/>
            <person name="Lv G."/>
            <person name="Zhou Y."/>
            <person name="Sun X."/>
            <person name="Brodelius P.E."/>
            <person name="Rose J.K.C."/>
            <person name="Tang K."/>
        </authorList>
    </citation>
    <scope>NUCLEOTIDE SEQUENCE [LARGE SCALE GENOMIC DNA]</scope>
    <source>
        <strain evidence="5">cv. Huhao1</strain>
        <tissue evidence="4">Leaf</tissue>
    </source>
</reference>
<dbReference type="PROSITE" id="PS50985">
    <property type="entry name" value="GRAS"/>
    <property type="match status" value="1"/>
</dbReference>
<accession>A0A2U1LWV2</accession>
<sequence length="490" mass="55408">MLPFDSLIFRRIHNYSKSHAESSGKLPRLWEENDDSGKKFKSTEGGERFIQSFSSSMNDISMPSHPYGTSFSGLSDQQVNDIQLIENLLLSAEKVNQQQFERASKLLDWCDMLSSSSGNQIQRLVHYFCKALKHKISGETGRIPFSVSGKKHVQDMVGKMATPNPTALSVYQKLPFLQAAQFSGVQALVDGVAGSKKVHIIDLAIRQGLQCTILMQALVSQANCPIEHLKITAVGVNFKQEIEQTGDRLKSFAESMNLSFTFNAVIVEDMLEFKEELLELDLDEVLAVYSSHGLWTMLAQQDRLESLMKVIKSTNPRVMVVCETAVNLNSPNFVNRFIEALFYYGAFFDALEDCMGCEDENRVCVESMYLANGIWSLVAAEGAERAIRHVNIDVWRKFFARFGMQELELSMSSIYQANLMVEKAEITCGISRQFDNEESIDCCFLAVLMITKAYMAKMRPLTFGRQFKVKNDKFIKKKHIELLRDTNSSL</sequence>
<keyword evidence="5" id="KW-1185">Reference proteome</keyword>
<comment type="caution">
    <text evidence="3">Lacks conserved residue(s) required for the propagation of feature annotation.</text>
</comment>